<dbReference type="GO" id="GO:0005886">
    <property type="term" value="C:plasma membrane"/>
    <property type="evidence" value="ECO:0007669"/>
    <property type="project" value="TreeGrafter"/>
</dbReference>
<accession>A0A399DVU9</accession>
<reference evidence="5 6" key="1">
    <citation type="submission" date="2018-08" db="EMBL/GenBank/DDBJ databases">
        <title>Meiothermus cateniformans JCM 15151 genome sequencing project.</title>
        <authorList>
            <person name="Da Costa M.S."/>
            <person name="Albuquerque L."/>
            <person name="Raposo P."/>
            <person name="Froufe H.J.C."/>
            <person name="Barroso C.S."/>
            <person name="Egas C."/>
        </authorList>
    </citation>
    <scope>NUCLEOTIDE SEQUENCE [LARGE SCALE GENOMIC DNA]</scope>
    <source>
        <strain evidence="5 6">JCM 15151</strain>
    </source>
</reference>
<dbReference type="FunFam" id="3.30.300.160:FF:000002">
    <property type="entry name" value="Type II secretion system protein E"/>
    <property type="match status" value="1"/>
</dbReference>
<dbReference type="PROSITE" id="PS00662">
    <property type="entry name" value="T2SP_E"/>
    <property type="match status" value="1"/>
</dbReference>
<protein>
    <submittedName>
        <fullName evidence="5">Type II secretion system protein E</fullName>
    </submittedName>
</protein>
<dbReference type="GO" id="GO:0016887">
    <property type="term" value="F:ATP hydrolysis activity"/>
    <property type="evidence" value="ECO:0007669"/>
    <property type="project" value="TreeGrafter"/>
</dbReference>
<proteinExistence type="inferred from homology"/>
<dbReference type="InterPro" id="IPR003593">
    <property type="entry name" value="AAA+_ATPase"/>
</dbReference>
<dbReference type="Gene3D" id="3.30.450.90">
    <property type="match status" value="1"/>
</dbReference>
<evidence type="ECO:0000313" key="5">
    <source>
        <dbReference type="EMBL" id="RIH75328.1"/>
    </source>
</evidence>
<feature type="domain" description="Bacterial type II secretion system protein E" evidence="4">
    <location>
        <begin position="366"/>
        <end position="380"/>
    </location>
</feature>
<comment type="caution">
    <text evidence="5">The sequence shown here is derived from an EMBL/GenBank/DDBJ whole genome shotgun (WGS) entry which is preliminary data.</text>
</comment>
<dbReference type="InterPro" id="IPR037257">
    <property type="entry name" value="T2SS_E_N_sf"/>
</dbReference>
<dbReference type="InterPro" id="IPR007831">
    <property type="entry name" value="T2SS_GspE_N"/>
</dbReference>
<dbReference type="SMART" id="SM00382">
    <property type="entry name" value="AAA"/>
    <property type="match status" value="1"/>
</dbReference>
<dbReference type="AlphaFoldDB" id="A0A399DVU9"/>
<name>A0A399DVU9_9DEIN</name>
<evidence type="ECO:0000313" key="6">
    <source>
        <dbReference type="Proteomes" id="UP000266089"/>
    </source>
</evidence>
<dbReference type="PANTHER" id="PTHR30258:SF2">
    <property type="entry name" value="COMG OPERON PROTEIN 1"/>
    <property type="match status" value="1"/>
</dbReference>
<dbReference type="Proteomes" id="UP000266089">
    <property type="component" value="Unassembled WGS sequence"/>
</dbReference>
<dbReference type="SUPFAM" id="SSF160246">
    <property type="entry name" value="EspE N-terminal domain-like"/>
    <property type="match status" value="1"/>
</dbReference>
<comment type="similarity">
    <text evidence="1">Belongs to the GSP E family.</text>
</comment>
<dbReference type="Gene3D" id="3.40.50.300">
    <property type="entry name" value="P-loop containing nucleotide triphosphate hydrolases"/>
    <property type="match status" value="1"/>
</dbReference>
<evidence type="ECO:0000256" key="3">
    <source>
        <dbReference type="ARBA" id="ARBA00022840"/>
    </source>
</evidence>
<evidence type="ECO:0000256" key="1">
    <source>
        <dbReference type="ARBA" id="ARBA00006611"/>
    </source>
</evidence>
<dbReference type="Gene3D" id="3.30.300.160">
    <property type="entry name" value="Type II secretion system, protein E, N-terminal domain"/>
    <property type="match status" value="1"/>
</dbReference>
<dbReference type="GO" id="GO:0005524">
    <property type="term" value="F:ATP binding"/>
    <property type="evidence" value="ECO:0007669"/>
    <property type="project" value="UniProtKB-KW"/>
</dbReference>
<dbReference type="SUPFAM" id="SSF52540">
    <property type="entry name" value="P-loop containing nucleoside triphosphate hydrolases"/>
    <property type="match status" value="1"/>
</dbReference>
<dbReference type="InterPro" id="IPR027417">
    <property type="entry name" value="P-loop_NTPase"/>
</dbReference>
<sequence length="547" mass="60913">MEKLKLGELLVRLGKLTPEQLSMALEEQQRRQEPLGQVLLQKGWIRESELYQVLADQQRAPLIGLRAVDIQPEALNLLDRRFAREKRVLPLRLDGTRLHVAMAHPSDLALLDELRFRTGKEIVPYLASDREILQTLDDLLQPQQSLDSVPMEARPGPDLTIEQAPAIELADELVRKALGARASDLHLEPQESYVRVRIRVDGVLQEIHRLDKGLEAPLVARFKVLAGMDIAEKRRPQDGHFTYTFGNRRHELRVASVGTLFGERLTVRIIYPDAVRRGLADLGMLPEDLQRFEGLLRSTSGILLVTGPTGSGKTTTLYAAMQHLYTPEKCFLTIEDPVEVPLEGISQIPVQPKIDLDFGEVLRSVLRQDPDVILVGEIRDRTTIDTALRAALTGHLVLATLHANDALSTPIRLLEMGAEPYLVGATLLGVVAQRLVRQVCPQCAEACQTPPEARLLWGEAAPVHEYRGQGCAYCRGTGFSGRMGLYEIYRLDQEARHLIASGGSLAELQARAAASQHKDLWAKALVAVRDGRTTTSEVLRALGWWEV</sequence>
<organism evidence="5 6">
    <name type="scientific">Meiothermus taiwanensis</name>
    <dbReference type="NCBI Taxonomy" id="172827"/>
    <lineage>
        <taxon>Bacteria</taxon>
        <taxon>Thermotogati</taxon>
        <taxon>Deinococcota</taxon>
        <taxon>Deinococci</taxon>
        <taxon>Thermales</taxon>
        <taxon>Thermaceae</taxon>
        <taxon>Meiothermus</taxon>
    </lineage>
</organism>
<evidence type="ECO:0000256" key="2">
    <source>
        <dbReference type="ARBA" id="ARBA00022741"/>
    </source>
</evidence>
<dbReference type="Pfam" id="PF00437">
    <property type="entry name" value="T2SSE"/>
    <property type="match status" value="1"/>
</dbReference>
<evidence type="ECO:0000259" key="4">
    <source>
        <dbReference type="PROSITE" id="PS00662"/>
    </source>
</evidence>
<dbReference type="PANTHER" id="PTHR30258">
    <property type="entry name" value="TYPE II SECRETION SYSTEM PROTEIN GSPE-RELATED"/>
    <property type="match status" value="1"/>
</dbReference>
<dbReference type="Pfam" id="PF05157">
    <property type="entry name" value="MshEN"/>
    <property type="match status" value="1"/>
</dbReference>
<dbReference type="OrthoDB" id="9808272at2"/>
<gene>
    <name evidence="5" type="primary">epsE</name>
    <name evidence="5" type="ORF">Mcate_02292</name>
</gene>
<dbReference type="InterPro" id="IPR001482">
    <property type="entry name" value="T2SS/T4SS_dom"/>
</dbReference>
<dbReference type="CDD" id="cd01129">
    <property type="entry name" value="PulE-GspE-like"/>
    <property type="match status" value="1"/>
</dbReference>
<keyword evidence="2" id="KW-0547">Nucleotide-binding</keyword>
<dbReference type="RefSeq" id="WP_027888156.1">
    <property type="nucleotide sequence ID" value="NZ_JBHSXZ010000001.1"/>
</dbReference>
<keyword evidence="3" id="KW-0067">ATP-binding</keyword>
<dbReference type="EMBL" id="QWKX01000071">
    <property type="protein sequence ID" value="RIH75328.1"/>
    <property type="molecule type" value="Genomic_DNA"/>
</dbReference>